<dbReference type="SUPFAM" id="SSF51182">
    <property type="entry name" value="RmlC-like cupins"/>
    <property type="match status" value="1"/>
</dbReference>
<feature type="domain" description="Phosphomannose isomerase type I catalytic" evidence="5">
    <location>
        <begin position="5"/>
        <end position="108"/>
    </location>
</feature>
<dbReference type="Pfam" id="PF21621">
    <property type="entry name" value="MPI_cupin_dom"/>
    <property type="match status" value="1"/>
</dbReference>
<gene>
    <name evidence="7" type="ORF">J2Z44_000974</name>
</gene>
<evidence type="ECO:0000256" key="1">
    <source>
        <dbReference type="ARBA" id="ARBA00022723"/>
    </source>
</evidence>
<evidence type="ECO:0000313" key="8">
    <source>
        <dbReference type="Proteomes" id="UP001519308"/>
    </source>
</evidence>
<feature type="domain" description="Mannose-6-phosphate isomerase cupin" evidence="6">
    <location>
        <begin position="231"/>
        <end position="308"/>
    </location>
</feature>
<evidence type="ECO:0000256" key="3">
    <source>
        <dbReference type="ARBA" id="ARBA00029741"/>
    </source>
</evidence>
<evidence type="ECO:0000259" key="6">
    <source>
        <dbReference type="Pfam" id="PF21621"/>
    </source>
</evidence>
<dbReference type="EMBL" id="JAGGLL010000005">
    <property type="protein sequence ID" value="MBP2021187.1"/>
    <property type="molecule type" value="Genomic_DNA"/>
</dbReference>
<dbReference type="Proteomes" id="UP001519308">
    <property type="component" value="Unassembled WGS sequence"/>
</dbReference>
<dbReference type="InterPro" id="IPR051804">
    <property type="entry name" value="Carb_Metab_Reg_Kinase/Isom"/>
</dbReference>
<dbReference type="Gene3D" id="2.60.120.10">
    <property type="entry name" value="Jelly Rolls"/>
    <property type="match status" value="2"/>
</dbReference>
<proteinExistence type="predicted"/>
<dbReference type="InterPro" id="IPR014628">
    <property type="entry name" value="Man6P_isomerase_Firm_short"/>
</dbReference>
<dbReference type="PANTHER" id="PTHR42742:SF3">
    <property type="entry name" value="FRUCTOKINASE"/>
    <property type="match status" value="1"/>
</dbReference>
<organism evidence="7 8">
    <name type="scientific">Clostridium punense</name>
    <dbReference type="NCBI Taxonomy" id="1054297"/>
    <lineage>
        <taxon>Bacteria</taxon>
        <taxon>Bacillati</taxon>
        <taxon>Bacillota</taxon>
        <taxon>Clostridia</taxon>
        <taxon>Eubacteriales</taxon>
        <taxon>Clostridiaceae</taxon>
        <taxon>Clostridium</taxon>
    </lineage>
</organism>
<keyword evidence="7" id="KW-0413">Isomerase</keyword>
<dbReference type="GO" id="GO:0004476">
    <property type="term" value="F:mannose-6-phosphate isomerase activity"/>
    <property type="evidence" value="ECO:0007669"/>
    <property type="project" value="UniProtKB-EC"/>
</dbReference>
<reference evidence="7 8" key="1">
    <citation type="submission" date="2021-03" db="EMBL/GenBank/DDBJ databases">
        <title>Genomic Encyclopedia of Type Strains, Phase IV (KMG-IV): sequencing the most valuable type-strain genomes for metagenomic binning, comparative biology and taxonomic classification.</title>
        <authorList>
            <person name="Goeker M."/>
        </authorList>
    </citation>
    <scope>NUCLEOTIDE SEQUENCE [LARGE SCALE GENOMIC DNA]</scope>
    <source>
        <strain evidence="7 8">DSM 28650</strain>
    </source>
</reference>
<dbReference type="InterPro" id="IPR046457">
    <property type="entry name" value="PMI_typeI_cat"/>
</dbReference>
<dbReference type="RefSeq" id="WP_021281304.1">
    <property type="nucleotide sequence ID" value="NZ_JAGGLL010000005.1"/>
</dbReference>
<keyword evidence="8" id="KW-1185">Reference proteome</keyword>
<dbReference type="InterPro" id="IPR011051">
    <property type="entry name" value="RmlC_Cupin_sf"/>
</dbReference>
<evidence type="ECO:0000256" key="2">
    <source>
        <dbReference type="ARBA" id="ARBA00022833"/>
    </source>
</evidence>
<comment type="caution">
    <text evidence="7">The sequence shown here is derived from an EMBL/GenBank/DDBJ whole genome shotgun (WGS) entry which is preliminary data.</text>
</comment>
<name>A0ABS4K073_9CLOT</name>
<dbReference type="PIRSF" id="PIRSF036894">
    <property type="entry name" value="PMI_Firm_short"/>
    <property type="match status" value="1"/>
</dbReference>
<dbReference type="InterPro" id="IPR049071">
    <property type="entry name" value="MPI_cupin_dom"/>
</dbReference>
<evidence type="ECO:0000256" key="4">
    <source>
        <dbReference type="ARBA" id="ARBA00030762"/>
    </source>
</evidence>
<dbReference type="CDD" id="cd07010">
    <property type="entry name" value="cupin_PMI_type_I_N_bac"/>
    <property type="match status" value="1"/>
</dbReference>
<accession>A0ABS4K073</accession>
<evidence type="ECO:0000259" key="5">
    <source>
        <dbReference type="Pfam" id="PF20511"/>
    </source>
</evidence>
<dbReference type="InterPro" id="IPR014710">
    <property type="entry name" value="RmlC-like_jellyroll"/>
</dbReference>
<dbReference type="PANTHER" id="PTHR42742">
    <property type="entry name" value="TRANSCRIPTIONAL REPRESSOR MPRA"/>
    <property type="match status" value="1"/>
</dbReference>
<keyword evidence="2" id="KW-0862">Zinc</keyword>
<keyword evidence="1" id="KW-0479">Metal-binding</keyword>
<dbReference type="Pfam" id="PF20511">
    <property type="entry name" value="PMI_typeI_cat"/>
    <property type="match status" value="1"/>
</dbReference>
<evidence type="ECO:0000313" key="7">
    <source>
        <dbReference type="EMBL" id="MBP2021187.1"/>
    </source>
</evidence>
<protein>
    <recommendedName>
        <fullName evidence="3">Phosphohexomutase</fullName>
    </recommendedName>
    <alternativeName>
        <fullName evidence="4">Phosphomannose isomerase</fullName>
    </alternativeName>
</protein>
<sequence>MYPLKFHNLYYEKIWGGRQLEKYRDNLPEGNIGESWDITCHNNGKSIISNGIHKGKTLEELLKNHKNEILGEVCKEGSFPLLLKIINSKDRLSVQVHPDDKYATEVEKQCGKTEAWYVVEAMPGANIILGTKPCTKQDFKKALDDNKVEEYLNKVEVKKGDVYFIPSGLVHAIGEGITIVEIQESSDLTYRVYDYHRGRELHIEKSLDVINFSLKMEKTNPKIEQNGDNLILKHCQCQYFTLEELRISHSLKECTHREKFYIYTCVEGSGEIIYEGGIEKIQCLESVLIPASLDTFEFRGEMKLLKIYVSREYCN</sequence>